<feature type="transmembrane region" description="Helical" evidence="15">
    <location>
        <begin position="21"/>
        <end position="43"/>
    </location>
</feature>
<dbReference type="NCBIfam" id="TIGR01494">
    <property type="entry name" value="ATPase_P-type"/>
    <property type="match status" value="1"/>
</dbReference>
<evidence type="ECO:0000256" key="10">
    <source>
        <dbReference type="ARBA" id="ARBA00022840"/>
    </source>
</evidence>
<evidence type="ECO:0000256" key="4">
    <source>
        <dbReference type="ARBA" id="ARBA00022448"/>
    </source>
</evidence>
<dbReference type="FunFam" id="2.70.150.10:FF:000020">
    <property type="entry name" value="Copper-exporting P-type ATPase A"/>
    <property type="match status" value="1"/>
</dbReference>
<dbReference type="SUPFAM" id="SSF81653">
    <property type="entry name" value="Calcium ATPase, transduction domain A"/>
    <property type="match status" value="1"/>
</dbReference>
<evidence type="ECO:0000313" key="17">
    <source>
        <dbReference type="EMBL" id="MDF3635704.1"/>
    </source>
</evidence>
<keyword evidence="10" id="KW-0067">ATP-binding</keyword>
<evidence type="ECO:0000256" key="3">
    <source>
        <dbReference type="ARBA" id="ARBA00012517"/>
    </source>
</evidence>
<evidence type="ECO:0000256" key="14">
    <source>
        <dbReference type="ARBA" id="ARBA00023136"/>
    </source>
</evidence>
<dbReference type="GO" id="GO:0140581">
    <property type="term" value="F:P-type monovalent copper transporter activity"/>
    <property type="evidence" value="ECO:0007669"/>
    <property type="project" value="UniProtKB-EC"/>
</dbReference>
<feature type="non-terminal residue" evidence="17">
    <location>
        <position position="242"/>
    </location>
</feature>
<feature type="transmembrane region" description="Helical" evidence="15">
    <location>
        <begin position="55"/>
        <end position="73"/>
    </location>
</feature>
<evidence type="ECO:0000256" key="7">
    <source>
        <dbReference type="ARBA" id="ARBA00022692"/>
    </source>
</evidence>
<evidence type="ECO:0000256" key="2">
    <source>
        <dbReference type="ARBA" id="ARBA00006024"/>
    </source>
</evidence>
<reference evidence="17" key="1">
    <citation type="submission" date="2023-03" db="EMBL/GenBank/DDBJ databases">
        <title>A Study on Prevalence and Characterization of Enterobacter cloacae strains in China.</title>
        <authorList>
            <person name="Zheng Z."/>
        </authorList>
    </citation>
    <scope>NUCLEOTIDE SEQUENCE</scope>
    <source>
        <strain evidence="17">EC77</strain>
    </source>
</reference>
<accession>A0AAW6NGR9</accession>
<dbReference type="GO" id="GO:0005507">
    <property type="term" value="F:copper ion binding"/>
    <property type="evidence" value="ECO:0007669"/>
    <property type="project" value="TreeGrafter"/>
</dbReference>
<dbReference type="InterPro" id="IPR008250">
    <property type="entry name" value="ATPase_P-typ_transduc_dom_A_sf"/>
</dbReference>
<dbReference type="GO" id="GO:0005886">
    <property type="term" value="C:plasma membrane"/>
    <property type="evidence" value="ECO:0007669"/>
    <property type="project" value="UniProtKB-SubCell"/>
</dbReference>
<dbReference type="InterPro" id="IPR001757">
    <property type="entry name" value="P_typ_ATPase"/>
</dbReference>
<evidence type="ECO:0000256" key="15">
    <source>
        <dbReference type="SAM" id="Phobius"/>
    </source>
</evidence>
<dbReference type="InterPro" id="IPR059000">
    <property type="entry name" value="ATPase_P-type_domA"/>
</dbReference>
<keyword evidence="5" id="KW-1003">Cell membrane</keyword>
<keyword evidence="11" id="KW-1278">Translocase</keyword>
<evidence type="ECO:0000256" key="13">
    <source>
        <dbReference type="ARBA" id="ARBA00023065"/>
    </source>
</evidence>
<evidence type="ECO:0000256" key="8">
    <source>
        <dbReference type="ARBA" id="ARBA00022723"/>
    </source>
</evidence>
<dbReference type="RefSeq" id="WP_276200764.1">
    <property type="nucleotide sequence ID" value="NZ_JARJGR010000080.1"/>
</dbReference>
<dbReference type="GO" id="GO:0055070">
    <property type="term" value="P:copper ion homeostasis"/>
    <property type="evidence" value="ECO:0007669"/>
    <property type="project" value="TreeGrafter"/>
</dbReference>
<evidence type="ECO:0000256" key="6">
    <source>
        <dbReference type="ARBA" id="ARBA00022553"/>
    </source>
</evidence>
<keyword evidence="8" id="KW-0479">Metal-binding</keyword>
<keyword evidence="4" id="KW-0813">Transport</keyword>
<keyword evidence="14 15" id="KW-0472">Membrane</keyword>
<evidence type="ECO:0000256" key="1">
    <source>
        <dbReference type="ARBA" id="ARBA00004651"/>
    </source>
</evidence>
<feature type="transmembrane region" description="Helical" evidence="15">
    <location>
        <begin position="207"/>
        <end position="229"/>
    </location>
</feature>
<dbReference type="Gene3D" id="2.70.150.10">
    <property type="entry name" value="Calcium-transporting ATPase, cytoplasmic transduction domain A"/>
    <property type="match status" value="1"/>
</dbReference>
<dbReference type="GO" id="GO:0016887">
    <property type="term" value="F:ATP hydrolysis activity"/>
    <property type="evidence" value="ECO:0007669"/>
    <property type="project" value="InterPro"/>
</dbReference>
<dbReference type="Proteomes" id="UP001215180">
    <property type="component" value="Unassembled WGS sequence"/>
</dbReference>
<keyword evidence="7 15" id="KW-0812">Transmembrane</keyword>
<dbReference type="GO" id="GO:0060003">
    <property type="term" value="P:copper ion export"/>
    <property type="evidence" value="ECO:0007669"/>
    <property type="project" value="UniProtKB-ARBA"/>
</dbReference>
<keyword evidence="6" id="KW-0597">Phosphoprotein</keyword>
<sequence>MVFAGGHFYTSAWKSLKNRTATMDTLVALGTGAAWLYSMSVNVWPQWFPMEARHLYYEASAMIIGLINLGHMLEARARERSPKALERLLDLTPPTARVVTDDGEKSVPLSEVQPGMTLRLTTGDRVPVDGEITQGDAWLDEAMLTGEPIPQQKSQGDAVHAGTVVQDGSVLFRASAVGSHTTLSRIIRMVRQAQSSKPEIGQLADKISAIFVPVVVGIALLSAAIWYFFGPAPQIVYTLVIA</sequence>
<feature type="domain" description="P-type ATPase A" evidence="16">
    <location>
        <begin position="91"/>
        <end position="190"/>
    </location>
</feature>
<dbReference type="GO" id="GO:0005524">
    <property type="term" value="F:ATP binding"/>
    <property type="evidence" value="ECO:0007669"/>
    <property type="project" value="UniProtKB-KW"/>
</dbReference>
<evidence type="ECO:0000256" key="5">
    <source>
        <dbReference type="ARBA" id="ARBA00022475"/>
    </source>
</evidence>
<dbReference type="PANTHER" id="PTHR43520">
    <property type="entry name" value="ATP7, ISOFORM B"/>
    <property type="match status" value="1"/>
</dbReference>
<gene>
    <name evidence="17" type="ORF">P3S46_00535</name>
</gene>
<organism evidence="17 18">
    <name type="scientific">Enterobacter cloacae</name>
    <dbReference type="NCBI Taxonomy" id="550"/>
    <lineage>
        <taxon>Bacteria</taxon>
        <taxon>Pseudomonadati</taxon>
        <taxon>Pseudomonadota</taxon>
        <taxon>Gammaproteobacteria</taxon>
        <taxon>Enterobacterales</taxon>
        <taxon>Enterobacteriaceae</taxon>
        <taxon>Enterobacter</taxon>
        <taxon>Enterobacter cloacae complex</taxon>
    </lineage>
</organism>
<evidence type="ECO:0000256" key="12">
    <source>
        <dbReference type="ARBA" id="ARBA00022989"/>
    </source>
</evidence>
<comment type="similarity">
    <text evidence="2">Belongs to the cation transport ATPase (P-type) (TC 3.A.3) family. Type IB subfamily.</text>
</comment>
<evidence type="ECO:0000313" key="18">
    <source>
        <dbReference type="Proteomes" id="UP001215180"/>
    </source>
</evidence>
<keyword evidence="13" id="KW-0406">Ion transport</keyword>
<comment type="caution">
    <text evidence="17">The sequence shown here is derived from an EMBL/GenBank/DDBJ whole genome shotgun (WGS) entry which is preliminary data.</text>
</comment>
<protein>
    <recommendedName>
        <fullName evidence="3">P-type Cu(+) transporter</fullName>
        <ecNumber evidence="3">7.2.2.8</ecNumber>
    </recommendedName>
</protein>
<keyword evidence="12 15" id="KW-1133">Transmembrane helix</keyword>
<dbReference type="PANTHER" id="PTHR43520:SF6">
    <property type="entry name" value="COPPER-EXPORTING P-TYPE ATPASE"/>
    <property type="match status" value="1"/>
</dbReference>
<dbReference type="Pfam" id="PF00122">
    <property type="entry name" value="E1-E2_ATPase"/>
    <property type="match status" value="1"/>
</dbReference>
<evidence type="ECO:0000259" key="16">
    <source>
        <dbReference type="Pfam" id="PF00122"/>
    </source>
</evidence>
<dbReference type="AlphaFoldDB" id="A0AAW6NGR9"/>
<dbReference type="EMBL" id="JARJGR010000080">
    <property type="protein sequence ID" value="MDF3635704.1"/>
    <property type="molecule type" value="Genomic_DNA"/>
</dbReference>
<keyword evidence="9" id="KW-0547">Nucleotide-binding</keyword>
<name>A0AAW6NGR9_ENTCL</name>
<comment type="subcellular location">
    <subcellularLocation>
        <location evidence="1">Cell membrane</location>
        <topology evidence="1">Multi-pass membrane protein</topology>
    </subcellularLocation>
</comment>
<dbReference type="EC" id="7.2.2.8" evidence="3"/>
<feature type="non-terminal residue" evidence="17">
    <location>
        <position position="1"/>
    </location>
</feature>
<dbReference type="GO" id="GO:0043682">
    <property type="term" value="F:P-type divalent copper transporter activity"/>
    <property type="evidence" value="ECO:0007669"/>
    <property type="project" value="TreeGrafter"/>
</dbReference>
<evidence type="ECO:0000256" key="11">
    <source>
        <dbReference type="ARBA" id="ARBA00022967"/>
    </source>
</evidence>
<proteinExistence type="inferred from homology"/>
<evidence type="ECO:0000256" key="9">
    <source>
        <dbReference type="ARBA" id="ARBA00022741"/>
    </source>
</evidence>